<keyword evidence="2" id="KW-1133">Transmembrane helix</keyword>
<sequence length="336" mass="37812">MPSTPLSDSIILVAAETVQYLGYSTISSIAFLLWDCCITLDQEVEFIWRQPRGSILKWAFLFARYFTFFILAAIIFQALSVLGHTHLPLSCKSWFVMESVSTQLLSISVEIILMLRVYGLYGQSRVIGGWLCALLGLEILTLIPVYVIAIPRLELSIACTPIPSNASKFFFLYVSCAAIFVQIVLLTFSLIKTVGSIRSGWGRTPVIYTFLRDGSWVFVVQFAAIILLAMHYFIPGSINGHIMFTWWWAFMSFSTCRLVLNLYQLGASMSHRSRDRRRRSGNSRSRTNSNGDSSGTRTGSSSNNFTTNVVPGFGYCDEDDTFEMTPSVSWDRTTRS</sequence>
<evidence type="ECO:0000256" key="2">
    <source>
        <dbReference type="SAM" id="Phobius"/>
    </source>
</evidence>
<keyword evidence="2" id="KW-0472">Membrane</keyword>
<feature type="transmembrane region" description="Helical" evidence="2">
    <location>
        <begin position="20"/>
        <end position="40"/>
    </location>
</feature>
<evidence type="ECO:0000313" key="5">
    <source>
        <dbReference type="Proteomes" id="UP000027265"/>
    </source>
</evidence>
<dbReference type="Proteomes" id="UP000027265">
    <property type="component" value="Unassembled WGS sequence"/>
</dbReference>
<dbReference type="InParanoid" id="A0A067PQJ5"/>
<accession>A0A067PQJ5</accession>
<feature type="region of interest" description="Disordered" evidence="1">
    <location>
        <begin position="273"/>
        <end position="305"/>
    </location>
</feature>
<evidence type="ECO:0000313" key="4">
    <source>
        <dbReference type="EMBL" id="KDQ52591.1"/>
    </source>
</evidence>
<organism evidence="4 5">
    <name type="scientific">Jaapia argillacea MUCL 33604</name>
    <dbReference type="NCBI Taxonomy" id="933084"/>
    <lineage>
        <taxon>Eukaryota</taxon>
        <taxon>Fungi</taxon>
        <taxon>Dikarya</taxon>
        <taxon>Basidiomycota</taxon>
        <taxon>Agaricomycotina</taxon>
        <taxon>Agaricomycetes</taxon>
        <taxon>Agaricomycetidae</taxon>
        <taxon>Jaapiales</taxon>
        <taxon>Jaapiaceae</taxon>
        <taxon>Jaapia</taxon>
    </lineage>
</organism>
<feature type="transmembrane region" description="Helical" evidence="2">
    <location>
        <begin position="215"/>
        <end position="234"/>
    </location>
</feature>
<name>A0A067PQJ5_9AGAM</name>
<dbReference type="InterPro" id="IPR045340">
    <property type="entry name" value="DUF6533"/>
</dbReference>
<feature type="compositionally biased region" description="Low complexity" evidence="1">
    <location>
        <begin position="282"/>
        <end position="305"/>
    </location>
</feature>
<feature type="transmembrane region" description="Helical" evidence="2">
    <location>
        <begin position="94"/>
        <end position="115"/>
    </location>
</feature>
<keyword evidence="2" id="KW-0812">Transmembrane</keyword>
<evidence type="ECO:0000259" key="3">
    <source>
        <dbReference type="Pfam" id="PF20151"/>
    </source>
</evidence>
<dbReference type="OrthoDB" id="2637653at2759"/>
<feature type="transmembrane region" description="Helical" evidence="2">
    <location>
        <begin position="61"/>
        <end position="82"/>
    </location>
</feature>
<dbReference type="STRING" id="933084.A0A067PQJ5"/>
<reference evidence="5" key="1">
    <citation type="journal article" date="2014" name="Proc. Natl. Acad. Sci. U.S.A.">
        <title>Extensive sampling of basidiomycete genomes demonstrates inadequacy of the white-rot/brown-rot paradigm for wood decay fungi.</title>
        <authorList>
            <person name="Riley R."/>
            <person name="Salamov A.A."/>
            <person name="Brown D.W."/>
            <person name="Nagy L.G."/>
            <person name="Floudas D."/>
            <person name="Held B.W."/>
            <person name="Levasseur A."/>
            <person name="Lombard V."/>
            <person name="Morin E."/>
            <person name="Otillar R."/>
            <person name="Lindquist E.A."/>
            <person name="Sun H."/>
            <person name="LaButti K.M."/>
            <person name="Schmutz J."/>
            <person name="Jabbour D."/>
            <person name="Luo H."/>
            <person name="Baker S.E."/>
            <person name="Pisabarro A.G."/>
            <person name="Walton J.D."/>
            <person name="Blanchette R.A."/>
            <person name="Henrissat B."/>
            <person name="Martin F."/>
            <person name="Cullen D."/>
            <person name="Hibbett D.S."/>
            <person name="Grigoriev I.V."/>
        </authorList>
    </citation>
    <scope>NUCLEOTIDE SEQUENCE [LARGE SCALE GENOMIC DNA]</scope>
    <source>
        <strain evidence="5">MUCL 33604</strain>
    </source>
</reference>
<proteinExistence type="predicted"/>
<evidence type="ECO:0000256" key="1">
    <source>
        <dbReference type="SAM" id="MobiDB-lite"/>
    </source>
</evidence>
<dbReference type="AlphaFoldDB" id="A0A067PQJ5"/>
<dbReference type="HOGENOM" id="CLU_035509_10_0_1"/>
<feature type="domain" description="DUF6533" evidence="3">
    <location>
        <begin position="23"/>
        <end position="69"/>
    </location>
</feature>
<feature type="transmembrane region" description="Helical" evidence="2">
    <location>
        <begin position="246"/>
        <end position="269"/>
    </location>
</feature>
<dbReference type="EMBL" id="KL197739">
    <property type="protein sequence ID" value="KDQ52591.1"/>
    <property type="molecule type" value="Genomic_DNA"/>
</dbReference>
<keyword evidence="5" id="KW-1185">Reference proteome</keyword>
<dbReference type="Pfam" id="PF20151">
    <property type="entry name" value="DUF6533"/>
    <property type="match status" value="1"/>
</dbReference>
<gene>
    <name evidence="4" type="ORF">JAAARDRAFT_40199</name>
</gene>
<feature type="transmembrane region" description="Helical" evidence="2">
    <location>
        <begin position="127"/>
        <end position="150"/>
    </location>
</feature>
<feature type="transmembrane region" description="Helical" evidence="2">
    <location>
        <begin position="170"/>
        <end position="194"/>
    </location>
</feature>
<protein>
    <recommendedName>
        <fullName evidence="3">DUF6533 domain-containing protein</fullName>
    </recommendedName>
</protein>